<dbReference type="Proteomes" id="UP001107558">
    <property type="component" value="Chromosome 4"/>
</dbReference>
<gene>
    <name evidence="2" type="ORF">PVAND_015361</name>
</gene>
<evidence type="ECO:0000313" key="2">
    <source>
        <dbReference type="EMBL" id="KAG5667379.1"/>
    </source>
</evidence>
<dbReference type="AlphaFoldDB" id="A0A9J6BCV9"/>
<evidence type="ECO:0000313" key="3">
    <source>
        <dbReference type="Proteomes" id="UP001107558"/>
    </source>
</evidence>
<accession>A0A9J6BCV9</accession>
<keyword evidence="3" id="KW-1185">Reference proteome</keyword>
<reference evidence="2" key="1">
    <citation type="submission" date="2021-03" db="EMBL/GenBank/DDBJ databases">
        <title>Chromosome level genome of the anhydrobiotic midge Polypedilum vanderplanki.</title>
        <authorList>
            <person name="Yoshida Y."/>
            <person name="Kikawada T."/>
            <person name="Gusev O."/>
        </authorList>
    </citation>
    <scope>NUCLEOTIDE SEQUENCE</scope>
    <source>
        <strain evidence="2">NIAS01</strain>
        <tissue evidence="2">Whole body or cell culture</tissue>
    </source>
</reference>
<feature type="signal peptide" evidence="1">
    <location>
        <begin position="1"/>
        <end position="20"/>
    </location>
</feature>
<protein>
    <submittedName>
        <fullName evidence="2">Uncharacterized protein</fullName>
    </submittedName>
</protein>
<evidence type="ECO:0000256" key="1">
    <source>
        <dbReference type="SAM" id="SignalP"/>
    </source>
</evidence>
<name>A0A9J6BCV9_POLVA</name>
<keyword evidence="1" id="KW-0732">Signal</keyword>
<feature type="chain" id="PRO_5039954837" evidence="1">
    <location>
        <begin position="21"/>
        <end position="243"/>
    </location>
</feature>
<dbReference type="EMBL" id="JADBJN010000004">
    <property type="protein sequence ID" value="KAG5667379.1"/>
    <property type="molecule type" value="Genomic_DNA"/>
</dbReference>
<proteinExistence type="predicted"/>
<sequence length="243" mass="27580">MQKFCLYFLIVFSVIEFARPFALHCQFGVNDLRNLGSVYRCLANNVVASSGNAVTSVVGTHQTERTHDDVKVLLIQNSHDLRIFPRNVRIFFPNIIGISLTQTSIKTLNGDELNEYGAQLIWFGIVLSHVVEVPSNFFLHTPNVVNVWFSNNQIERVGNDLLTPLNKNELKIVDFILNRCINNFAETIPNIVALIDDLRRLCPLDGGITTTTENSSNFIGNYKNLNILIFLFGIRKFLKSQMF</sequence>
<organism evidence="2 3">
    <name type="scientific">Polypedilum vanderplanki</name>
    <name type="common">Sleeping chironomid midge</name>
    <dbReference type="NCBI Taxonomy" id="319348"/>
    <lineage>
        <taxon>Eukaryota</taxon>
        <taxon>Metazoa</taxon>
        <taxon>Ecdysozoa</taxon>
        <taxon>Arthropoda</taxon>
        <taxon>Hexapoda</taxon>
        <taxon>Insecta</taxon>
        <taxon>Pterygota</taxon>
        <taxon>Neoptera</taxon>
        <taxon>Endopterygota</taxon>
        <taxon>Diptera</taxon>
        <taxon>Nematocera</taxon>
        <taxon>Chironomoidea</taxon>
        <taxon>Chironomidae</taxon>
        <taxon>Chironominae</taxon>
        <taxon>Polypedilum</taxon>
        <taxon>Polypedilum</taxon>
    </lineage>
</organism>
<comment type="caution">
    <text evidence="2">The sequence shown here is derived from an EMBL/GenBank/DDBJ whole genome shotgun (WGS) entry which is preliminary data.</text>
</comment>
<dbReference type="OrthoDB" id="6427626at2759"/>